<evidence type="ECO:0000313" key="6">
    <source>
        <dbReference type="Proteomes" id="UP001139502"/>
    </source>
</evidence>
<dbReference type="PANTHER" id="PTHR23028:SF53">
    <property type="entry name" value="ACYL_TRANSF_3 DOMAIN-CONTAINING PROTEIN"/>
    <property type="match status" value="1"/>
</dbReference>
<feature type="region of interest" description="Disordered" evidence="1">
    <location>
        <begin position="707"/>
        <end position="805"/>
    </location>
</feature>
<gene>
    <name evidence="5" type="ORF">NBM05_02240</name>
</gene>
<feature type="transmembrane region" description="Helical" evidence="2">
    <location>
        <begin position="66"/>
        <end position="84"/>
    </location>
</feature>
<dbReference type="EMBL" id="JANAFB010000003">
    <property type="protein sequence ID" value="MCP3424878.1"/>
    <property type="molecule type" value="Genomic_DNA"/>
</dbReference>
<feature type="transmembrane region" description="Helical" evidence="2">
    <location>
        <begin position="285"/>
        <end position="303"/>
    </location>
</feature>
<organism evidence="5 6">
    <name type="scientific">Rothia santali</name>
    <dbReference type="NCBI Taxonomy" id="2949643"/>
    <lineage>
        <taxon>Bacteria</taxon>
        <taxon>Bacillati</taxon>
        <taxon>Actinomycetota</taxon>
        <taxon>Actinomycetes</taxon>
        <taxon>Micrococcales</taxon>
        <taxon>Micrococcaceae</taxon>
        <taxon>Rothia</taxon>
    </lineage>
</organism>
<keyword evidence="2" id="KW-0472">Membrane</keyword>
<evidence type="ECO:0000256" key="2">
    <source>
        <dbReference type="SAM" id="Phobius"/>
    </source>
</evidence>
<feature type="domain" description="SGNH" evidence="4">
    <location>
        <begin position="484"/>
        <end position="686"/>
    </location>
</feature>
<protein>
    <submittedName>
        <fullName evidence="5">Acyltransferase</fullName>
    </submittedName>
</protein>
<comment type="caution">
    <text evidence="5">The sequence shown here is derived from an EMBL/GenBank/DDBJ whole genome shotgun (WGS) entry which is preliminary data.</text>
</comment>
<feature type="domain" description="Acyltransferase 3" evidence="3">
    <location>
        <begin position="38"/>
        <end position="372"/>
    </location>
</feature>
<keyword evidence="5" id="KW-0808">Transferase</keyword>
<evidence type="ECO:0000259" key="4">
    <source>
        <dbReference type="Pfam" id="PF19040"/>
    </source>
</evidence>
<dbReference type="InterPro" id="IPR002656">
    <property type="entry name" value="Acyl_transf_3_dom"/>
</dbReference>
<feature type="transmembrane region" description="Helical" evidence="2">
    <location>
        <begin position="105"/>
        <end position="124"/>
    </location>
</feature>
<feature type="transmembrane region" description="Helical" evidence="2">
    <location>
        <begin position="353"/>
        <end position="371"/>
    </location>
</feature>
<evidence type="ECO:0000259" key="3">
    <source>
        <dbReference type="Pfam" id="PF01757"/>
    </source>
</evidence>
<feature type="transmembrane region" description="Helical" evidence="2">
    <location>
        <begin position="238"/>
        <end position="256"/>
    </location>
</feature>
<evidence type="ECO:0000313" key="5">
    <source>
        <dbReference type="EMBL" id="MCP3424878.1"/>
    </source>
</evidence>
<feature type="transmembrane region" description="Helical" evidence="2">
    <location>
        <begin position="392"/>
        <end position="411"/>
    </location>
</feature>
<dbReference type="GO" id="GO:0016747">
    <property type="term" value="F:acyltransferase activity, transferring groups other than amino-acyl groups"/>
    <property type="evidence" value="ECO:0007669"/>
    <property type="project" value="InterPro"/>
</dbReference>
<accession>A0A9X2HHC4</accession>
<feature type="transmembrane region" description="Helical" evidence="2">
    <location>
        <begin position="200"/>
        <end position="218"/>
    </location>
</feature>
<dbReference type="Pfam" id="PF19040">
    <property type="entry name" value="SGNH"/>
    <property type="match status" value="1"/>
</dbReference>
<sequence>MTQTNDRGAPIGQGEAPWAARSTATASPAKPKRAFRPEIQGLRAMAVLLVAAYHIWFGRVSGGVDVFLFISAFLMTLSFTGKLERGTPIRWRELSTYWVHVFKRILPLAILTVVGVLIATRLFLGAERWLPTMQEAVSVVTYWDNWYSIANAVDYYAADTSAASPLRHFWSLSIQGQIFLVWPLLFALGGIVAKVLRLPVRATLALVFGCVFVASLTYSVVETAANQQEAYFNTFTRLWEFALGSLVAIVLPWIKLPGGFRGIMTWVGVVAILICGAVLDVEGAFPGYIALWPTLAASLVIVAGQTGTRWGADRILSWKPLVSLGAYSYALYLLHWPLLVIYLDFVGREKADFFAGVGILGVALAGSVLLTRWVDTPLRKWKWSEAKRWRSALVVVGCLAVGLGAVGAWQGRIVYVNHQIQANAWKNNPGAEILDPGYTYVGDPDPGLIPTVLDRADDWSWQDGGLGSWCSDEPDVDLHGLVGDQCYHVVDNPEPERTVVAVGNSHTEQWMSALRQTAEAENWDLTFVRHPGCFFTTTEDNAFAAECQDWLANAESFIDERDPDTLVIQSTQSTYDGVAEIIRDGTEEQVRDWTARGVNVVGIRDNPRFAESHWDCEEDGSFDDCAFDHVSAYTPDPTLAWRDEIPGYGSMDMNDLICPDGACPPAVGNVYTYIDDNHLTATFVRSTRVFFDQRFGDALVDPQWREADGARGFGEPPADPEPIGYDELGQPIYPDDAVPDLGTGDQQAGDQAAEEGAAGAASGEDGSAPGEGDAAWTPGETLPGAPRRRTRPPSRSRGPAGPPGS</sequence>
<dbReference type="InterPro" id="IPR043968">
    <property type="entry name" value="SGNH"/>
</dbReference>
<feature type="region of interest" description="Disordered" evidence="1">
    <location>
        <begin position="1"/>
        <end position="32"/>
    </location>
</feature>
<feature type="transmembrane region" description="Helical" evidence="2">
    <location>
        <begin position="174"/>
        <end position="193"/>
    </location>
</feature>
<evidence type="ECO:0000256" key="1">
    <source>
        <dbReference type="SAM" id="MobiDB-lite"/>
    </source>
</evidence>
<dbReference type="PANTHER" id="PTHR23028">
    <property type="entry name" value="ACETYLTRANSFERASE"/>
    <property type="match status" value="1"/>
</dbReference>
<feature type="transmembrane region" description="Helical" evidence="2">
    <location>
        <begin position="42"/>
        <end position="60"/>
    </location>
</feature>
<proteinExistence type="predicted"/>
<feature type="compositionally biased region" description="Low complexity" evidence="1">
    <location>
        <begin position="744"/>
        <end position="775"/>
    </location>
</feature>
<keyword evidence="6" id="KW-1185">Reference proteome</keyword>
<dbReference type="RefSeq" id="WP_254164823.1">
    <property type="nucleotide sequence ID" value="NZ_JANAFB010000003.1"/>
</dbReference>
<dbReference type="GO" id="GO:0016020">
    <property type="term" value="C:membrane"/>
    <property type="evidence" value="ECO:0007669"/>
    <property type="project" value="TreeGrafter"/>
</dbReference>
<dbReference type="Proteomes" id="UP001139502">
    <property type="component" value="Unassembled WGS sequence"/>
</dbReference>
<feature type="transmembrane region" description="Helical" evidence="2">
    <location>
        <begin position="324"/>
        <end position="347"/>
    </location>
</feature>
<keyword evidence="5" id="KW-0012">Acyltransferase</keyword>
<dbReference type="GO" id="GO:0009103">
    <property type="term" value="P:lipopolysaccharide biosynthetic process"/>
    <property type="evidence" value="ECO:0007669"/>
    <property type="project" value="TreeGrafter"/>
</dbReference>
<dbReference type="Pfam" id="PF01757">
    <property type="entry name" value="Acyl_transf_3"/>
    <property type="match status" value="1"/>
</dbReference>
<keyword evidence="2" id="KW-1133">Transmembrane helix</keyword>
<keyword evidence="2" id="KW-0812">Transmembrane</keyword>
<dbReference type="InterPro" id="IPR050879">
    <property type="entry name" value="Acyltransferase_3"/>
</dbReference>
<feature type="transmembrane region" description="Helical" evidence="2">
    <location>
        <begin position="263"/>
        <end position="279"/>
    </location>
</feature>
<reference evidence="5" key="1">
    <citation type="submission" date="2022-06" db="EMBL/GenBank/DDBJ databases">
        <title>Rothia sp. isolated from sandalwood seedling.</title>
        <authorList>
            <person name="Tuikhar N."/>
            <person name="Kirdat K."/>
            <person name="Thorat V."/>
            <person name="Swetha P."/>
            <person name="Padma S."/>
            <person name="Sundararaj R."/>
            <person name="Yadav A."/>
        </authorList>
    </citation>
    <scope>NUCLEOTIDE SEQUENCE</scope>
    <source>
        <strain evidence="5">AR01</strain>
    </source>
</reference>
<name>A0A9X2HHC4_9MICC</name>
<dbReference type="AlphaFoldDB" id="A0A9X2HHC4"/>